<keyword evidence="1" id="KW-1133">Transmembrane helix</keyword>
<name>A0A7W9T328_9BACT</name>
<reference evidence="3 4" key="1">
    <citation type="submission" date="2020-08" db="EMBL/GenBank/DDBJ databases">
        <title>Genomic Encyclopedia of Type Strains, Phase IV (KMG-IV): sequencing the most valuable type-strain genomes for metagenomic binning, comparative biology and taxonomic classification.</title>
        <authorList>
            <person name="Goeker M."/>
        </authorList>
    </citation>
    <scope>NUCLEOTIDE SEQUENCE [LARGE SCALE GENOMIC DNA]</scope>
    <source>
        <strain evidence="3 4">DSM 26718</strain>
    </source>
</reference>
<keyword evidence="2" id="KW-0732">Signal</keyword>
<keyword evidence="1" id="KW-0812">Transmembrane</keyword>
<accession>A0A7W9T328</accession>
<proteinExistence type="predicted"/>
<feature type="transmembrane region" description="Helical" evidence="1">
    <location>
        <begin position="47"/>
        <end position="67"/>
    </location>
</feature>
<evidence type="ECO:0000256" key="1">
    <source>
        <dbReference type="SAM" id="Phobius"/>
    </source>
</evidence>
<gene>
    <name evidence="3" type="ORF">HNQ93_003454</name>
</gene>
<keyword evidence="4" id="KW-1185">Reference proteome</keyword>
<dbReference type="AlphaFoldDB" id="A0A7W9T328"/>
<feature type="signal peptide" evidence="2">
    <location>
        <begin position="1"/>
        <end position="23"/>
    </location>
</feature>
<evidence type="ECO:0000256" key="2">
    <source>
        <dbReference type="SAM" id="SignalP"/>
    </source>
</evidence>
<sequence length="77" mass="8365">MMKVVVAAWLTCCLLLTGPLAQACRVCRPRVQAQIHTPDYTTNLLVLLLPVGLVLLIGLGLFFAPALKSRLTPTPRP</sequence>
<feature type="chain" id="PRO_5031434485" evidence="2">
    <location>
        <begin position="24"/>
        <end position="77"/>
    </location>
</feature>
<dbReference type="PROSITE" id="PS51257">
    <property type="entry name" value="PROKAR_LIPOPROTEIN"/>
    <property type="match status" value="1"/>
</dbReference>
<comment type="caution">
    <text evidence="3">The sequence shown here is derived from an EMBL/GenBank/DDBJ whole genome shotgun (WGS) entry which is preliminary data.</text>
</comment>
<protein>
    <submittedName>
        <fullName evidence="3">Uncharacterized protein</fullName>
    </submittedName>
</protein>
<dbReference type="EMBL" id="JACHGG010000005">
    <property type="protein sequence ID" value="MBB6060580.1"/>
    <property type="molecule type" value="Genomic_DNA"/>
</dbReference>
<keyword evidence="1" id="KW-0472">Membrane</keyword>
<dbReference type="RefSeq" id="WP_183404652.1">
    <property type="nucleotide sequence ID" value="NZ_JACHGG010000005.1"/>
</dbReference>
<organism evidence="3 4">
    <name type="scientific">Hymenobacter luteus</name>
    <dbReference type="NCBI Taxonomy" id="1411122"/>
    <lineage>
        <taxon>Bacteria</taxon>
        <taxon>Pseudomonadati</taxon>
        <taxon>Bacteroidota</taxon>
        <taxon>Cytophagia</taxon>
        <taxon>Cytophagales</taxon>
        <taxon>Hymenobacteraceae</taxon>
        <taxon>Hymenobacter</taxon>
    </lineage>
</organism>
<evidence type="ECO:0000313" key="4">
    <source>
        <dbReference type="Proteomes" id="UP000532746"/>
    </source>
</evidence>
<dbReference type="Proteomes" id="UP000532746">
    <property type="component" value="Unassembled WGS sequence"/>
</dbReference>
<evidence type="ECO:0000313" key="3">
    <source>
        <dbReference type="EMBL" id="MBB6060580.1"/>
    </source>
</evidence>